<dbReference type="InterPro" id="IPR011251">
    <property type="entry name" value="Luciferase-like_dom"/>
</dbReference>
<dbReference type="Pfam" id="PF00296">
    <property type="entry name" value="Bac_luciferase"/>
    <property type="match status" value="1"/>
</dbReference>
<gene>
    <name evidence="4" type="ORF">JYT35_00135</name>
</gene>
<dbReference type="Proteomes" id="UP000724964">
    <property type="component" value="Unassembled WGS sequence"/>
</dbReference>
<dbReference type="PANTHER" id="PTHR30137">
    <property type="entry name" value="LUCIFERASE-LIKE MONOOXYGENASE"/>
    <property type="match status" value="1"/>
</dbReference>
<keyword evidence="1" id="KW-0560">Oxidoreductase</keyword>
<keyword evidence="2" id="KW-0503">Monooxygenase</keyword>
<evidence type="ECO:0000313" key="4">
    <source>
        <dbReference type="EMBL" id="MBN4059507.1"/>
    </source>
</evidence>
<dbReference type="PANTHER" id="PTHR30137:SF8">
    <property type="entry name" value="BLR5498 PROTEIN"/>
    <property type="match status" value="1"/>
</dbReference>
<organism evidence="4 5">
    <name type="scientific">Acidimicrobium ferrooxidans</name>
    <dbReference type="NCBI Taxonomy" id="53635"/>
    <lineage>
        <taxon>Bacteria</taxon>
        <taxon>Bacillati</taxon>
        <taxon>Actinomycetota</taxon>
        <taxon>Acidimicrobiia</taxon>
        <taxon>Acidimicrobiales</taxon>
        <taxon>Acidimicrobiaceae</taxon>
        <taxon>Acidimicrobium</taxon>
    </lineage>
</organism>
<evidence type="ECO:0000313" key="5">
    <source>
        <dbReference type="Proteomes" id="UP000724964"/>
    </source>
</evidence>
<dbReference type="InterPro" id="IPR036661">
    <property type="entry name" value="Luciferase-like_sf"/>
</dbReference>
<accession>A0ABS3AQB6</accession>
<comment type="caution">
    <text evidence="4">The sequence shown here is derived from an EMBL/GenBank/DDBJ whole genome shotgun (WGS) entry which is preliminary data.</text>
</comment>
<reference evidence="4" key="1">
    <citation type="submission" date="2021-02" db="EMBL/GenBank/DDBJ databases">
        <title>Activity-based single-cell genomes from oceanic crustal fluid captures similar information to metagenomic and metatranscriptomic surveys with orders of magnitude less sampling.</title>
        <authorList>
            <person name="D'Angelo T.S."/>
            <person name="Orcutt B.N."/>
        </authorList>
    </citation>
    <scope>NUCLEOTIDE SEQUENCE [LARGE SCALE GENOMIC DNA]</scope>
    <source>
        <strain evidence="4">AH-315-J10</strain>
    </source>
</reference>
<dbReference type="SUPFAM" id="SSF51679">
    <property type="entry name" value="Bacterial luciferase-like"/>
    <property type="match status" value="1"/>
</dbReference>
<evidence type="ECO:0000256" key="1">
    <source>
        <dbReference type="ARBA" id="ARBA00023002"/>
    </source>
</evidence>
<evidence type="ECO:0000256" key="2">
    <source>
        <dbReference type="ARBA" id="ARBA00023033"/>
    </source>
</evidence>
<dbReference type="Gene3D" id="3.20.20.30">
    <property type="entry name" value="Luciferase-like domain"/>
    <property type="match status" value="1"/>
</dbReference>
<proteinExistence type="predicted"/>
<evidence type="ECO:0000259" key="3">
    <source>
        <dbReference type="Pfam" id="PF00296"/>
    </source>
</evidence>
<keyword evidence="5" id="KW-1185">Reference proteome</keyword>
<feature type="domain" description="Luciferase-like" evidence="3">
    <location>
        <begin position="6"/>
        <end position="346"/>
    </location>
</feature>
<name>A0ABS3AQB6_9ACTN</name>
<dbReference type="EMBL" id="JAFIUH010000001">
    <property type="protein sequence ID" value="MBN4059507.1"/>
    <property type="molecule type" value="Genomic_DNA"/>
</dbReference>
<protein>
    <submittedName>
        <fullName evidence="4">LLM class flavin-dependent oxidoreductase</fullName>
    </submittedName>
</protein>
<sequence>MVSAMRAGIFLFGGVEMDDAGPGLPDPPSRRYDNATMWAATERIIDMGVLSDQLGYDSFWLTEHHFQYEGYEVIPNGILIGAILAERTKNVRIGMAFNIVPQWHPLKLAEDFATLHNISGGRAILGVGRGTVPRESEVLGSKVGSFDNPDQAAADASNRKQFDEAMAVIQMALGQERFSFHGEIYDFPPAGIPDRGGFVEELTLVPRPLYPYETWQAITSPPSLESVPKAGWGGVFWNSHYSFAISRWKRFAEIYEETHGVALGRGEKRALAMCVRVEDTHEAAIEAVRPGHDEFWKFLGPYGWSKGYMGADGKPAPPGLVPTLEESIEQRTWIVGSADEVAEQINWFDEQMGLENLMLFPGMPGDSYDTIAEQMHRLASDVLPQLG</sequence>
<dbReference type="InterPro" id="IPR050766">
    <property type="entry name" value="Bact_Lucif_Oxidored"/>
</dbReference>